<feature type="compositionally biased region" description="Basic and acidic residues" evidence="1">
    <location>
        <begin position="268"/>
        <end position="281"/>
    </location>
</feature>
<proteinExistence type="predicted"/>
<name>A0A8H6QCC1_9EURO</name>
<gene>
    <name evidence="2" type="ORF">CNMCM5623_002762</name>
</gene>
<dbReference type="Proteomes" id="UP000654922">
    <property type="component" value="Unassembled WGS sequence"/>
</dbReference>
<dbReference type="AlphaFoldDB" id="A0A8H6QCC1"/>
<dbReference type="PANTHER" id="PTHR35394:SF5">
    <property type="entry name" value="DUF3176 DOMAIN-CONTAINING PROTEIN"/>
    <property type="match status" value="1"/>
</dbReference>
<dbReference type="EMBL" id="JACBAE010001218">
    <property type="protein sequence ID" value="KAF7170318.1"/>
    <property type="molecule type" value="Genomic_DNA"/>
</dbReference>
<dbReference type="PANTHER" id="PTHR35394">
    <property type="entry name" value="DUF3176 DOMAIN-CONTAINING PROTEIN"/>
    <property type="match status" value="1"/>
</dbReference>
<feature type="region of interest" description="Disordered" evidence="1">
    <location>
        <begin position="250"/>
        <end position="281"/>
    </location>
</feature>
<organism evidence="2 3">
    <name type="scientific">Aspergillus felis</name>
    <dbReference type="NCBI Taxonomy" id="1287682"/>
    <lineage>
        <taxon>Eukaryota</taxon>
        <taxon>Fungi</taxon>
        <taxon>Dikarya</taxon>
        <taxon>Ascomycota</taxon>
        <taxon>Pezizomycotina</taxon>
        <taxon>Eurotiomycetes</taxon>
        <taxon>Eurotiomycetidae</taxon>
        <taxon>Eurotiales</taxon>
        <taxon>Aspergillaceae</taxon>
        <taxon>Aspergillus</taxon>
        <taxon>Aspergillus subgen. Fumigati</taxon>
    </lineage>
</organism>
<evidence type="ECO:0000256" key="1">
    <source>
        <dbReference type="SAM" id="MobiDB-lite"/>
    </source>
</evidence>
<reference evidence="2" key="1">
    <citation type="submission" date="2020-06" db="EMBL/GenBank/DDBJ databases">
        <title>Draft genome sequences of strains closely related to Aspergillus parafelis and Aspergillus hiratsukae.</title>
        <authorList>
            <person name="Dos Santos R.A.C."/>
            <person name="Rivero-Menendez O."/>
            <person name="Steenwyk J.L."/>
            <person name="Mead M.E."/>
            <person name="Goldman G.H."/>
            <person name="Alastruey-Izquierdo A."/>
            <person name="Rokas A."/>
        </authorList>
    </citation>
    <scope>NUCLEOTIDE SEQUENCE</scope>
    <source>
        <strain evidence="2">CNM-CM5623</strain>
    </source>
</reference>
<evidence type="ECO:0000313" key="3">
    <source>
        <dbReference type="Proteomes" id="UP000654922"/>
    </source>
</evidence>
<feature type="region of interest" description="Disordered" evidence="1">
    <location>
        <begin position="1"/>
        <end position="28"/>
    </location>
</feature>
<protein>
    <submittedName>
        <fullName evidence="2">Uncharacterized protein</fullName>
    </submittedName>
</protein>
<accession>A0A8H6QCC1</accession>
<comment type="caution">
    <text evidence="2">The sequence shown here is derived from an EMBL/GenBank/DDBJ whole genome shotgun (WGS) entry which is preliminary data.</text>
</comment>
<feature type="compositionally biased region" description="Polar residues" evidence="1">
    <location>
        <begin position="12"/>
        <end position="24"/>
    </location>
</feature>
<dbReference type="OrthoDB" id="5242705at2759"/>
<sequence>MAVSSYARLDKVSQQGHGTGTDPSTFRAIHDEKERLPKSVETFISDWHFAVWGSLAIILAHAFDPFVQNPIHYYPNLVVDPSQNAFLSNSTRYETAGLLGRAASRVDPVLKANVYSSLFNADLSKPWAIPQYLCSSSNCTRGPMAFLDAVNKSNCSMHNVAAAISKSFRDSAYISVNSDHIKAEMAAGRVMRSITFVAVQWQWTVLPVMVWLLGVVTLVDRYSMEDAEGRSSQVAEGPFTVGVSVARREERSIGQGYQPKSGQFEGQNVRERSKEAFGELI</sequence>
<evidence type="ECO:0000313" key="2">
    <source>
        <dbReference type="EMBL" id="KAF7170318.1"/>
    </source>
</evidence>